<dbReference type="GO" id="GO:0030017">
    <property type="term" value="C:sarcomere"/>
    <property type="evidence" value="ECO:0007669"/>
    <property type="project" value="TreeGrafter"/>
</dbReference>
<gene>
    <name evidence="2" type="ORF">LOTGIDRAFT_98007</name>
</gene>
<dbReference type="Gene3D" id="1.10.10.1540">
    <property type="entry name" value="Costar domain"/>
    <property type="match status" value="1"/>
</dbReference>
<dbReference type="Pfam" id="PF14705">
    <property type="entry name" value="Costars"/>
    <property type="match status" value="1"/>
</dbReference>
<dbReference type="InterPro" id="IPR027817">
    <property type="entry name" value="Costars_dom"/>
</dbReference>
<evidence type="ECO:0000313" key="3">
    <source>
        <dbReference type="Proteomes" id="UP000030746"/>
    </source>
</evidence>
<dbReference type="GO" id="GO:0003779">
    <property type="term" value="F:actin binding"/>
    <property type="evidence" value="ECO:0007669"/>
    <property type="project" value="InterPro"/>
</dbReference>
<dbReference type="KEGG" id="lgi:LOTGIDRAFT_98007"/>
<keyword evidence="3" id="KW-1185">Reference proteome</keyword>
<dbReference type="HOGENOM" id="CLU_062244_1_0_1"/>
<proteinExistence type="predicted"/>
<evidence type="ECO:0000259" key="1">
    <source>
        <dbReference type="SMART" id="SM01283"/>
    </source>
</evidence>
<dbReference type="GeneID" id="20253198"/>
<dbReference type="EMBL" id="KB200294">
    <property type="protein sequence ID" value="ESP02330.1"/>
    <property type="molecule type" value="Genomic_DNA"/>
</dbReference>
<evidence type="ECO:0000313" key="2">
    <source>
        <dbReference type="EMBL" id="ESP02330.1"/>
    </source>
</evidence>
<dbReference type="InterPro" id="IPR038095">
    <property type="entry name" value="Costars_sf"/>
</dbReference>
<feature type="domain" description="Costars" evidence="1">
    <location>
        <begin position="58"/>
        <end position="133"/>
    </location>
</feature>
<accession>V4CJG7</accession>
<dbReference type="OrthoDB" id="9871914at2759"/>
<name>V4CJG7_LOTGI</name>
<dbReference type="Proteomes" id="UP000030746">
    <property type="component" value="Unassembled WGS sequence"/>
</dbReference>
<dbReference type="RefSeq" id="XP_009047038.1">
    <property type="nucleotide sequence ID" value="XM_009048790.1"/>
</dbReference>
<dbReference type="AlphaFoldDB" id="V4CJG7"/>
<dbReference type="SMART" id="SM01283">
    <property type="entry name" value="Costars"/>
    <property type="match status" value="1"/>
</dbReference>
<dbReference type="PANTHER" id="PTHR22739:SF7">
    <property type="entry name" value="EG:152A3.3 PROTEIN-RELATED"/>
    <property type="match status" value="1"/>
</dbReference>
<dbReference type="GO" id="GO:0045944">
    <property type="term" value="P:positive regulation of transcription by RNA polymerase II"/>
    <property type="evidence" value="ECO:0007669"/>
    <property type="project" value="TreeGrafter"/>
</dbReference>
<dbReference type="GO" id="GO:0035025">
    <property type="term" value="P:positive regulation of Rho protein signal transduction"/>
    <property type="evidence" value="ECO:0007669"/>
    <property type="project" value="InterPro"/>
</dbReference>
<dbReference type="InterPro" id="IPR026111">
    <property type="entry name" value="Abra"/>
</dbReference>
<organism evidence="2 3">
    <name type="scientific">Lottia gigantea</name>
    <name type="common">Giant owl limpet</name>
    <dbReference type="NCBI Taxonomy" id="225164"/>
    <lineage>
        <taxon>Eukaryota</taxon>
        <taxon>Metazoa</taxon>
        <taxon>Spiralia</taxon>
        <taxon>Lophotrochozoa</taxon>
        <taxon>Mollusca</taxon>
        <taxon>Gastropoda</taxon>
        <taxon>Patellogastropoda</taxon>
        <taxon>Lottioidea</taxon>
        <taxon>Lottiidae</taxon>
        <taxon>Lottia</taxon>
    </lineage>
</organism>
<dbReference type="OMA" id="YRGAEAQ"/>
<feature type="non-terminal residue" evidence="2">
    <location>
        <position position="1"/>
    </location>
</feature>
<reference evidence="2 3" key="1">
    <citation type="journal article" date="2013" name="Nature">
        <title>Insights into bilaterian evolution from three spiralian genomes.</title>
        <authorList>
            <person name="Simakov O."/>
            <person name="Marletaz F."/>
            <person name="Cho S.J."/>
            <person name="Edsinger-Gonzales E."/>
            <person name="Havlak P."/>
            <person name="Hellsten U."/>
            <person name="Kuo D.H."/>
            <person name="Larsson T."/>
            <person name="Lv J."/>
            <person name="Arendt D."/>
            <person name="Savage R."/>
            <person name="Osoegawa K."/>
            <person name="de Jong P."/>
            <person name="Grimwood J."/>
            <person name="Chapman J.A."/>
            <person name="Shapiro H."/>
            <person name="Aerts A."/>
            <person name="Otillar R.P."/>
            <person name="Terry A.Y."/>
            <person name="Boore J.L."/>
            <person name="Grigoriev I.V."/>
            <person name="Lindberg D.R."/>
            <person name="Seaver E.C."/>
            <person name="Weisblat D.A."/>
            <person name="Putnam N.H."/>
            <person name="Rokhsar D.S."/>
        </authorList>
    </citation>
    <scope>NUCLEOTIDE SEQUENCE [LARGE SCALE GENOMIC DNA]</scope>
</reference>
<feature type="non-terminal residue" evidence="2">
    <location>
        <position position="133"/>
    </location>
</feature>
<dbReference type="PANTHER" id="PTHR22739">
    <property type="entry name" value="STRIATED MUSCLE ACTIVATOR OF RHO-DEPENDENT SIGNALING-RELATED"/>
    <property type="match status" value="1"/>
</dbReference>
<sequence>QVSKWKQKEIDHREKQLINPFSEWEGASHRAKLDKNDPDYGKPVPGSLTEIRGKQAANQIFAEIRELCHAIDALGEKGEDDRMRITFGKLFSAYEKVSNKVVGMLMRARKRECVSFEGEMLYQGRDEGVLITL</sequence>
<protein>
    <recommendedName>
        <fullName evidence="1">Costars domain-containing protein</fullName>
    </recommendedName>
</protein>
<dbReference type="CTD" id="20253198"/>